<dbReference type="InterPro" id="IPR022834">
    <property type="entry name" value="AONS_Proteobacteria"/>
</dbReference>
<feature type="binding site" evidence="9">
    <location>
        <position position="222"/>
    </location>
    <ligand>
        <name>pyridoxal 5'-phosphate</name>
        <dbReference type="ChEBI" id="CHEBI:597326"/>
    </ligand>
</feature>
<dbReference type="EC" id="2.3.1.47" evidence="9"/>
<dbReference type="Gene3D" id="3.90.1150.10">
    <property type="entry name" value="Aspartate Aminotransferase, domain 1"/>
    <property type="match status" value="1"/>
</dbReference>
<dbReference type="NCBIfam" id="TIGR00858">
    <property type="entry name" value="bioF"/>
    <property type="match status" value="1"/>
</dbReference>
<dbReference type="InterPro" id="IPR050087">
    <property type="entry name" value="AON_synthase_class-II"/>
</dbReference>
<dbReference type="GO" id="GO:0009102">
    <property type="term" value="P:biotin biosynthetic process"/>
    <property type="evidence" value="ECO:0007669"/>
    <property type="project" value="UniProtKB-UniRule"/>
</dbReference>
<dbReference type="InterPro" id="IPR015424">
    <property type="entry name" value="PyrdxlP-dep_Trfase"/>
</dbReference>
<dbReference type="UniPathway" id="UPA00078"/>
<gene>
    <name evidence="9 12" type="primary">bioF</name>
    <name evidence="12" type="ORF">POT9AD_1787</name>
</gene>
<comment type="subunit">
    <text evidence="4 9">Homodimer.</text>
</comment>
<feature type="binding site" evidence="9">
    <location>
        <position position="251"/>
    </location>
    <ligand>
        <name>pyridoxal 5'-phosphate</name>
        <dbReference type="ChEBI" id="CHEBI:597326"/>
    </ligand>
</feature>
<dbReference type="EMBL" id="LR130779">
    <property type="protein sequence ID" value="VDN62767.1"/>
    <property type="molecule type" value="Genomic_DNA"/>
</dbReference>
<dbReference type="InterPro" id="IPR004723">
    <property type="entry name" value="AONS_Archaea/Proteobacteria"/>
</dbReference>
<comment type="pathway">
    <text evidence="2 9">Cofactor biosynthesis; biotin biosynthesis.</text>
</comment>
<feature type="binding site" evidence="9">
    <location>
        <begin position="124"/>
        <end position="125"/>
    </location>
    <ligand>
        <name>pyridoxal 5'-phosphate</name>
        <dbReference type="ChEBI" id="CHEBI:597326"/>
    </ligand>
</feature>
<dbReference type="InterPro" id="IPR001917">
    <property type="entry name" value="Aminotrans_II_pyridoxalP_BS"/>
</dbReference>
<organism evidence="12">
    <name type="scientific">Ectopseudomonas oleovorans</name>
    <name type="common">Pseudomonas oleovorans</name>
    <dbReference type="NCBI Taxonomy" id="301"/>
    <lineage>
        <taxon>Bacteria</taxon>
        <taxon>Pseudomonadati</taxon>
        <taxon>Pseudomonadota</taxon>
        <taxon>Gammaproteobacteria</taxon>
        <taxon>Pseudomonadales</taxon>
        <taxon>Pseudomonadaceae</taxon>
        <taxon>Ectopseudomonas</taxon>
    </lineage>
</organism>
<dbReference type="AlphaFoldDB" id="A0A653B3G8"/>
<dbReference type="InterPro" id="IPR004839">
    <property type="entry name" value="Aminotransferase_I/II_large"/>
</dbReference>
<dbReference type="InterPro" id="IPR015421">
    <property type="entry name" value="PyrdxlP-dep_Trfase_major"/>
</dbReference>
<feature type="binding site" evidence="9">
    <location>
        <position position="37"/>
    </location>
    <ligand>
        <name>substrate</name>
    </ligand>
</feature>
<evidence type="ECO:0000256" key="8">
    <source>
        <dbReference type="ARBA" id="ARBA00047715"/>
    </source>
</evidence>
<dbReference type="PANTHER" id="PTHR13693:SF100">
    <property type="entry name" value="8-AMINO-7-OXONONANOATE SYNTHASE"/>
    <property type="match status" value="1"/>
</dbReference>
<accession>A0A653B3G8</accession>
<evidence type="ECO:0000256" key="10">
    <source>
        <dbReference type="PIRSR" id="PIRSR604723-51"/>
    </source>
</evidence>
<keyword evidence="7 9" id="KW-0663">Pyridoxal phosphate</keyword>
<comment type="similarity">
    <text evidence="3 9">Belongs to the class-II pyridoxal-phosphate-dependent aminotransferase family. BioF subfamily.</text>
</comment>
<evidence type="ECO:0000256" key="6">
    <source>
        <dbReference type="ARBA" id="ARBA00022756"/>
    </source>
</evidence>
<dbReference type="SUPFAM" id="SSF53383">
    <property type="entry name" value="PLP-dependent transferases"/>
    <property type="match status" value="1"/>
</dbReference>
<evidence type="ECO:0000256" key="5">
    <source>
        <dbReference type="ARBA" id="ARBA00022679"/>
    </source>
</evidence>
<dbReference type="Gene3D" id="3.40.640.10">
    <property type="entry name" value="Type I PLP-dependent aspartate aminotransferase-like (Major domain)"/>
    <property type="match status" value="1"/>
</dbReference>
<keyword evidence="6 9" id="KW-0093">Biotin biosynthesis</keyword>
<name>A0A653B3G8_ECTOL</name>
<evidence type="ECO:0000256" key="9">
    <source>
        <dbReference type="HAMAP-Rule" id="MF_01693"/>
    </source>
</evidence>
<comment type="cofactor">
    <cofactor evidence="1 9 10">
        <name>pyridoxal 5'-phosphate</name>
        <dbReference type="ChEBI" id="CHEBI:597326"/>
    </cofactor>
</comment>
<keyword evidence="5 9" id="KW-0808">Transferase</keyword>
<feature type="modified residue" description="N6-(pyridoxal phosphate)lysine" evidence="9 10">
    <location>
        <position position="254"/>
    </location>
</feature>
<feature type="binding site" evidence="9">
    <location>
        <position position="194"/>
    </location>
    <ligand>
        <name>pyridoxal 5'-phosphate</name>
        <dbReference type="ChEBI" id="CHEBI:597326"/>
    </ligand>
</feature>
<dbReference type="Pfam" id="PF00155">
    <property type="entry name" value="Aminotran_1_2"/>
    <property type="match status" value="1"/>
</dbReference>
<proteinExistence type="inferred from homology"/>
<evidence type="ECO:0000256" key="4">
    <source>
        <dbReference type="ARBA" id="ARBA00011738"/>
    </source>
</evidence>
<dbReference type="PANTHER" id="PTHR13693">
    <property type="entry name" value="CLASS II AMINOTRANSFERASE/8-AMINO-7-OXONONANOATE SYNTHASE"/>
    <property type="match status" value="1"/>
</dbReference>
<protein>
    <recommendedName>
        <fullName evidence="9">8-amino-7-oxononanoate synthase</fullName>
        <shortName evidence="9">AONS</shortName>
        <ecNumber evidence="9">2.3.1.47</ecNumber>
    </recommendedName>
    <alternativeName>
        <fullName evidence="9">7-keto-8-amino-pelargonic acid synthase</fullName>
        <shortName evidence="9">7-KAP synthase</shortName>
        <shortName evidence="9">KAPA synthase</shortName>
    </alternativeName>
    <alternativeName>
        <fullName evidence="9">8-amino-7-ketopelargonate synthase</fullName>
    </alternativeName>
</protein>
<sequence>MRRVADPLAVIHRSPVPAMSFDLAARLAERQAADLFRSRPLLQTPQGPQVRADDQELLAFCSNDYLGLANHPEVIRALQQGAEQWGVGGGASHLVIGHSTPHHELEEALAAFTGRPRALLFSTGYMANLAVVTALLGQGDSVLEDRLNHASLLDAGLLSGARFSRYLHNDAVSLANRLRKASGNCLVVTDGVFSMDGDLADLPALCAEARLKDAWVMVDDAHGFGPLGATGAGIVEHFGLGQDDVQVLVGTLGKAFGTAGAFVAGSEELIETLIQFARPYIYTTSQPPAVACATLKSLELLRTESWRREHLAGLIARFRQGASEIGLDLMDSPTPIQPILVGDSARALKLSALLKARGMLVGAIRPPTVPAGSARLRVTLSAAHSAAQLELLLEALAECWPQVHTDD</sequence>
<evidence type="ECO:0000259" key="11">
    <source>
        <dbReference type="Pfam" id="PF00155"/>
    </source>
</evidence>
<feature type="binding site" evidence="9">
    <location>
        <position position="149"/>
    </location>
    <ligand>
        <name>substrate</name>
    </ligand>
</feature>
<dbReference type="InterPro" id="IPR015422">
    <property type="entry name" value="PyrdxlP-dep_Trfase_small"/>
</dbReference>
<feature type="domain" description="Aminotransferase class I/classII large" evidence="11">
    <location>
        <begin position="57"/>
        <end position="396"/>
    </location>
</feature>
<evidence type="ECO:0000256" key="2">
    <source>
        <dbReference type="ARBA" id="ARBA00004746"/>
    </source>
</evidence>
<comment type="catalytic activity">
    <reaction evidence="8 9">
        <text>6-carboxyhexanoyl-[ACP] + L-alanine + H(+) = (8S)-8-amino-7-oxononanoate + holo-[ACP] + CO2</text>
        <dbReference type="Rhea" id="RHEA:42288"/>
        <dbReference type="Rhea" id="RHEA-COMP:9685"/>
        <dbReference type="Rhea" id="RHEA-COMP:9955"/>
        <dbReference type="ChEBI" id="CHEBI:15378"/>
        <dbReference type="ChEBI" id="CHEBI:16526"/>
        <dbReference type="ChEBI" id="CHEBI:57972"/>
        <dbReference type="ChEBI" id="CHEBI:64479"/>
        <dbReference type="ChEBI" id="CHEBI:78846"/>
        <dbReference type="ChEBI" id="CHEBI:149468"/>
        <dbReference type="EC" id="2.3.1.47"/>
    </reaction>
</comment>
<evidence type="ECO:0000256" key="1">
    <source>
        <dbReference type="ARBA" id="ARBA00001933"/>
    </source>
</evidence>
<dbReference type="PROSITE" id="PS00599">
    <property type="entry name" value="AA_TRANSFER_CLASS_2"/>
    <property type="match status" value="1"/>
</dbReference>
<dbReference type="GO" id="GO:0030170">
    <property type="term" value="F:pyridoxal phosphate binding"/>
    <property type="evidence" value="ECO:0007669"/>
    <property type="project" value="UniProtKB-UniRule"/>
</dbReference>
<keyword evidence="12" id="KW-0012">Acyltransferase</keyword>
<dbReference type="CDD" id="cd06454">
    <property type="entry name" value="KBL_like"/>
    <property type="match status" value="1"/>
</dbReference>
<evidence type="ECO:0000313" key="12">
    <source>
        <dbReference type="EMBL" id="VDN62767.1"/>
    </source>
</evidence>
<evidence type="ECO:0000256" key="3">
    <source>
        <dbReference type="ARBA" id="ARBA00010008"/>
    </source>
</evidence>
<dbReference type="HAMAP" id="MF_01693">
    <property type="entry name" value="BioF_aminotrans_2"/>
    <property type="match status" value="1"/>
</dbReference>
<comment type="function">
    <text evidence="9">Catalyzes the decarboxylative condensation of pimeloyl-[acyl-carrier protein] and L-alanine to produce 8-amino-7-oxononanoate (AON), [acyl-carrier protein], and carbon dioxide.</text>
</comment>
<feature type="binding site" evidence="9">
    <location>
        <position position="368"/>
    </location>
    <ligand>
        <name>substrate</name>
    </ligand>
</feature>
<dbReference type="GO" id="GO:0008710">
    <property type="term" value="F:8-amino-7-oxononanoate synthase activity"/>
    <property type="evidence" value="ECO:0007669"/>
    <property type="project" value="UniProtKB-UniRule"/>
</dbReference>
<evidence type="ECO:0000256" key="7">
    <source>
        <dbReference type="ARBA" id="ARBA00022898"/>
    </source>
</evidence>
<reference evidence="12" key="1">
    <citation type="submission" date="2018-11" db="EMBL/GenBank/DDBJ databases">
        <authorList>
            <consortium name="Genoscope - CEA"/>
            <person name="William W."/>
        </authorList>
    </citation>
    <scope>NUCLEOTIDE SEQUENCE [LARGE SCALE GENOMIC DNA]</scope>
    <source>
        <strain evidence="12">T9AD</strain>
    </source>
</reference>